<dbReference type="FunFam" id="3.40.50.1000:FF:000036">
    <property type="entry name" value="HAD family hydrolase"/>
    <property type="match status" value="1"/>
</dbReference>
<reference evidence="4 6" key="1">
    <citation type="submission" date="2014-12" db="EMBL/GenBank/DDBJ databases">
        <title>Comparative genome analysis of Bacillus coagulans HM-08, Clostridium butyricum HM-68, Bacillus subtilis HM-66 and Bacillus licheniformis BL-09.</title>
        <authorList>
            <person name="Zhang H."/>
        </authorList>
    </citation>
    <scope>NUCLEOTIDE SEQUENCE [LARGE SCALE GENOMIC DNA]</scope>
    <source>
        <strain evidence="4 6">HM-66</strain>
    </source>
</reference>
<dbReference type="GO" id="GO:0046872">
    <property type="term" value="F:metal ion binding"/>
    <property type="evidence" value="ECO:0007669"/>
    <property type="project" value="UniProtKB-KW"/>
</dbReference>
<dbReference type="InterPro" id="IPR006439">
    <property type="entry name" value="HAD-SF_hydro_IA"/>
</dbReference>
<dbReference type="Proteomes" id="UP000032247">
    <property type="component" value="Unassembled WGS sequence"/>
</dbReference>
<dbReference type="Proteomes" id="UP001214898">
    <property type="component" value="Chromosome"/>
</dbReference>
<dbReference type="InterPro" id="IPR023198">
    <property type="entry name" value="PGP-like_dom2"/>
</dbReference>
<dbReference type="PANTHER" id="PTHR18901:SF38">
    <property type="entry name" value="PSEUDOURIDINE-5'-PHOSPHATASE"/>
    <property type="match status" value="1"/>
</dbReference>
<dbReference type="PATRIC" id="fig|1423.173.peg.744"/>
<dbReference type="SFLD" id="SFLDG01135">
    <property type="entry name" value="C1.5.6:_HAD__Beta-PGM__Phospha"/>
    <property type="match status" value="1"/>
</dbReference>
<organism evidence="4 6">
    <name type="scientific">Bacillus subtilis</name>
    <dbReference type="NCBI Taxonomy" id="1423"/>
    <lineage>
        <taxon>Bacteria</taxon>
        <taxon>Bacillati</taxon>
        <taxon>Bacillota</taxon>
        <taxon>Bacilli</taxon>
        <taxon>Bacillales</taxon>
        <taxon>Bacillaceae</taxon>
        <taxon>Bacillus</taxon>
    </lineage>
</organism>
<evidence type="ECO:0000313" key="6">
    <source>
        <dbReference type="Proteomes" id="UP000032247"/>
    </source>
</evidence>
<proteinExistence type="inferred from homology"/>
<dbReference type="GO" id="GO:0016787">
    <property type="term" value="F:hydrolase activity"/>
    <property type="evidence" value="ECO:0007669"/>
    <property type="project" value="UniProtKB-KW"/>
</dbReference>
<dbReference type="Gene3D" id="3.40.50.1000">
    <property type="entry name" value="HAD superfamily/HAD-like"/>
    <property type="match status" value="1"/>
</dbReference>
<dbReference type="PRINTS" id="PR00413">
    <property type="entry name" value="HADHALOGNASE"/>
</dbReference>
<evidence type="ECO:0000256" key="3">
    <source>
        <dbReference type="ARBA" id="ARBA00022801"/>
    </source>
</evidence>
<dbReference type="SMR" id="A0A0A1M195"/>
<dbReference type="Gene3D" id="1.10.150.240">
    <property type="entry name" value="Putative phosphatase, domain 2"/>
    <property type="match status" value="1"/>
</dbReference>
<dbReference type="SFLD" id="SFLDG01129">
    <property type="entry name" value="C1.5:_HAD__Beta-PGM__Phosphata"/>
    <property type="match status" value="1"/>
</dbReference>
<comment type="similarity">
    <text evidence="1">Belongs to the HAD-like hydrolase superfamily. CbbY/CbbZ/Gph/YieH family.</text>
</comment>
<name>A0A0A1M195_BACIU</name>
<protein>
    <submittedName>
        <fullName evidence="5">HAD family hydrolase</fullName>
    </submittedName>
    <submittedName>
        <fullName evidence="4">Phosphoglycolate phosphatase</fullName>
    </submittedName>
</protein>
<dbReference type="Pfam" id="PF13419">
    <property type="entry name" value="HAD_2"/>
    <property type="match status" value="1"/>
</dbReference>
<evidence type="ECO:0000256" key="1">
    <source>
        <dbReference type="ARBA" id="ARBA00006171"/>
    </source>
</evidence>
<reference evidence="5" key="2">
    <citation type="submission" date="2023-03" db="EMBL/GenBank/DDBJ databases">
        <title>Complete genome sequences of 52 Bacillus and Priestia strains isolated from West-African fermentations and 26 reference strains from the DSMZ collection.</title>
        <authorList>
            <person name="Wiedenbein E.S."/>
            <person name="Canoy T.S."/>
            <person name="Hui Y."/>
            <person name="Parkouda C."/>
            <person name="Dawende C."/>
            <person name="Ametefe E."/>
            <person name="Jespersen L."/>
            <person name="Nielsen D.S."/>
        </authorList>
    </citation>
    <scope>NUCLEOTIDE SEQUENCE</scope>
    <source>
        <strain evidence="5">PRO56</strain>
    </source>
</reference>
<dbReference type="InterPro" id="IPR023214">
    <property type="entry name" value="HAD_sf"/>
</dbReference>
<dbReference type="SUPFAM" id="SSF56784">
    <property type="entry name" value="HAD-like"/>
    <property type="match status" value="1"/>
</dbReference>
<dbReference type="EMBL" id="CP120576">
    <property type="protein sequence ID" value="WEY84416.1"/>
    <property type="molecule type" value="Genomic_DNA"/>
</dbReference>
<gene>
    <name evidence="5" type="primary">glpW</name>
    <name evidence="5" type="ORF">P5633_19320</name>
    <name evidence="4" type="ORF">SC09_Contig19orf00121</name>
</gene>
<dbReference type="InterPro" id="IPR036412">
    <property type="entry name" value="HAD-like_sf"/>
</dbReference>
<dbReference type="CDD" id="cd16423">
    <property type="entry name" value="HAD_BPGM-like"/>
    <property type="match status" value="1"/>
</dbReference>
<dbReference type="EMBL" id="JXBC01000002">
    <property type="protein sequence ID" value="KIU11862.1"/>
    <property type="molecule type" value="Genomic_DNA"/>
</dbReference>
<evidence type="ECO:0000313" key="5">
    <source>
        <dbReference type="EMBL" id="WEY84416.1"/>
    </source>
</evidence>
<dbReference type="STRING" id="483913.AN935_04830"/>
<dbReference type="PANTHER" id="PTHR18901">
    <property type="entry name" value="2-DEOXYGLUCOSE-6-PHOSPHATE PHOSPHATASE 2"/>
    <property type="match status" value="1"/>
</dbReference>
<dbReference type="SFLD" id="SFLDS00003">
    <property type="entry name" value="Haloacid_Dehalogenase"/>
    <property type="match status" value="1"/>
</dbReference>
<dbReference type="InterPro" id="IPR041492">
    <property type="entry name" value="HAD_2"/>
</dbReference>
<dbReference type="NCBIfam" id="TIGR01509">
    <property type="entry name" value="HAD-SF-IA-v3"/>
    <property type="match status" value="1"/>
</dbReference>
<keyword evidence="3 5" id="KW-0378">Hydrolase</keyword>
<evidence type="ECO:0000313" key="4">
    <source>
        <dbReference type="EMBL" id="KIU11862.1"/>
    </source>
</evidence>
<dbReference type="RefSeq" id="WP_003245030.1">
    <property type="nucleotide sequence ID" value="NZ_AP024621.1"/>
</dbReference>
<keyword evidence="2" id="KW-0479">Metal-binding</keyword>
<accession>A0A0A1M195</accession>
<sequence length="220" mass="24675">MIKALIFDFDGLILDTETHEYEVLQEIFEEHGSVLPLSVWGKVIGTAAGFRPFEYLEEQIGKKLNHEELTQLRRERFAKRMESEKARPGVEAYLNAAKDLGLKIGLASSSDYKWVSGHLKQIGLFDDFEVIQTADDVEEVKPNPELYLLAAKNLGVSPAECLAFEDSVNGSIAAKRAGMKCVIVPNKVTGTLMFEDYDHRLESMAEMELALLLDHLNSQN</sequence>
<dbReference type="AlphaFoldDB" id="A0A0A1M195"/>
<evidence type="ECO:0000256" key="2">
    <source>
        <dbReference type="ARBA" id="ARBA00022723"/>
    </source>
</evidence>